<organism evidence="7 8">
    <name type="scientific">Tamaricihabitans halophyticus</name>
    <dbReference type="NCBI Taxonomy" id="1262583"/>
    <lineage>
        <taxon>Bacteria</taxon>
        <taxon>Bacillati</taxon>
        <taxon>Actinomycetota</taxon>
        <taxon>Actinomycetes</taxon>
        <taxon>Pseudonocardiales</taxon>
        <taxon>Pseudonocardiaceae</taxon>
        <taxon>Tamaricihabitans</taxon>
    </lineage>
</organism>
<evidence type="ECO:0000313" key="8">
    <source>
        <dbReference type="Proteomes" id="UP000294911"/>
    </source>
</evidence>
<evidence type="ECO:0000256" key="4">
    <source>
        <dbReference type="ARBA" id="ARBA00022679"/>
    </source>
</evidence>
<gene>
    <name evidence="7" type="ORF">EV191_10753</name>
</gene>
<dbReference type="GO" id="GO:0009236">
    <property type="term" value="P:cobalamin biosynthetic process"/>
    <property type="evidence" value="ECO:0007669"/>
    <property type="project" value="UniProtKB-UniPathway"/>
</dbReference>
<evidence type="ECO:0000256" key="1">
    <source>
        <dbReference type="ARBA" id="ARBA00004953"/>
    </source>
</evidence>
<dbReference type="Gene3D" id="3.40.1010.10">
    <property type="entry name" value="Cobalt-precorrin-4 Transmethylase, Domain 1"/>
    <property type="match status" value="1"/>
</dbReference>
<comment type="pathway">
    <text evidence="1">Cofactor biosynthesis; adenosylcobalamin biosynthesis.</text>
</comment>
<dbReference type="SUPFAM" id="SSF53335">
    <property type="entry name" value="S-adenosyl-L-methionine-dependent methyltransferases"/>
    <property type="match status" value="1"/>
</dbReference>
<keyword evidence="5" id="KW-0949">S-adenosyl-L-methionine</keyword>
<dbReference type="InterPro" id="IPR006365">
    <property type="entry name" value="Cbl_synth_CobL"/>
</dbReference>
<protein>
    <submittedName>
        <fullName evidence="7">Precorrin-6Y C5,15-methyltransferase (Decarboxylating)</fullName>
    </submittedName>
</protein>
<name>A0A4R2QMJ9_9PSEU</name>
<reference evidence="7 8" key="1">
    <citation type="submission" date="2019-03" db="EMBL/GenBank/DDBJ databases">
        <title>Genomic Encyclopedia of Type Strains, Phase IV (KMG-IV): sequencing the most valuable type-strain genomes for metagenomic binning, comparative biology and taxonomic classification.</title>
        <authorList>
            <person name="Goeker M."/>
        </authorList>
    </citation>
    <scope>NUCLEOTIDE SEQUENCE [LARGE SCALE GENOMIC DNA]</scope>
    <source>
        <strain evidence="7 8">DSM 45765</strain>
    </source>
</reference>
<accession>A0A4R2QMJ9</accession>
<keyword evidence="4 7" id="KW-0808">Transferase</keyword>
<dbReference type="InterPro" id="IPR035996">
    <property type="entry name" value="4pyrrol_Methylase_sf"/>
</dbReference>
<dbReference type="EMBL" id="SLXQ01000007">
    <property type="protein sequence ID" value="TCP50793.1"/>
    <property type="molecule type" value="Genomic_DNA"/>
</dbReference>
<dbReference type="InterPro" id="IPR012818">
    <property type="entry name" value="CbiE"/>
</dbReference>
<dbReference type="CDD" id="cd11644">
    <property type="entry name" value="Precorrin-6Y-MT"/>
    <property type="match status" value="1"/>
</dbReference>
<dbReference type="InterPro" id="IPR029063">
    <property type="entry name" value="SAM-dependent_MTases_sf"/>
</dbReference>
<dbReference type="UniPathway" id="UPA00148"/>
<dbReference type="NCBIfam" id="TIGR02469">
    <property type="entry name" value="CbiT"/>
    <property type="match status" value="1"/>
</dbReference>
<dbReference type="Pfam" id="PF00590">
    <property type="entry name" value="TP_methylase"/>
    <property type="match status" value="1"/>
</dbReference>
<proteinExistence type="predicted"/>
<dbReference type="InterPro" id="IPR050714">
    <property type="entry name" value="Cobalamin_biosynth_MTase"/>
</dbReference>
<dbReference type="AlphaFoldDB" id="A0A4R2QMJ9"/>
<dbReference type="Proteomes" id="UP000294911">
    <property type="component" value="Unassembled WGS sequence"/>
</dbReference>
<evidence type="ECO:0000256" key="5">
    <source>
        <dbReference type="ARBA" id="ARBA00022691"/>
    </source>
</evidence>
<evidence type="ECO:0000259" key="6">
    <source>
        <dbReference type="Pfam" id="PF00590"/>
    </source>
</evidence>
<dbReference type="SUPFAM" id="SSF53790">
    <property type="entry name" value="Tetrapyrrole methylase"/>
    <property type="match status" value="1"/>
</dbReference>
<sequence>MTTTVIGVDGAELAPGAAELLGQASLIVGARRYLDQYAPAGVTTVELGPLEPALHELSAAAGASVVLASGDPGFFGIVRALRDYGLRPAVIPAVSAVQRLVARCGRSWDDVAVVSAHGRDLGPALNVCRARRNTVVLTAPGAGPAELAAGLTGWRRTLTVAEQLGADTETVSTVDLAEACARVWAEPNIVLCQADPEAVPGTGWHAGGEPTPPAGGWALTEDAFIHRDGMITKAEVRAMALAKLGPRPGSMVWDVGAGCGSVAVESARLGAATIAIEHDPVQCVRVVANASAFGVDVRVVEADVLDVADELPAPDAVFVGGGGSTVIATCARLGAERVVVALASLDRIAPARETLRANGYAVSGAQLSTARMVDLPNGGSRLAATNPITLIWGSST</sequence>
<keyword evidence="2" id="KW-0169">Cobalamin biosynthesis</keyword>
<dbReference type="GO" id="GO:0032259">
    <property type="term" value="P:methylation"/>
    <property type="evidence" value="ECO:0007669"/>
    <property type="project" value="UniProtKB-KW"/>
</dbReference>
<dbReference type="PANTHER" id="PTHR43182">
    <property type="entry name" value="COBALT-PRECORRIN-6B C(15)-METHYLTRANSFERASE (DECARBOXYLATING)"/>
    <property type="match status" value="1"/>
</dbReference>
<dbReference type="Gene3D" id="3.40.50.150">
    <property type="entry name" value="Vaccinia Virus protein VP39"/>
    <property type="match status" value="1"/>
</dbReference>
<dbReference type="NCBIfam" id="TIGR02467">
    <property type="entry name" value="CbiE"/>
    <property type="match status" value="1"/>
</dbReference>
<dbReference type="InterPro" id="IPR014776">
    <property type="entry name" value="4pyrrole_Mease_sub2"/>
</dbReference>
<dbReference type="InterPro" id="IPR000878">
    <property type="entry name" value="4pyrrol_Mease"/>
</dbReference>
<feature type="domain" description="Tetrapyrrole methylase" evidence="6">
    <location>
        <begin position="11"/>
        <end position="179"/>
    </location>
</feature>
<dbReference type="Gene3D" id="3.30.950.10">
    <property type="entry name" value="Methyltransferase, Cobalt-precorrin-4 Transmethylase, Domain 2"/>
    <property type="match status" value="1"/>
</dbReference>
<keyword evidence="3 7" id="KW-0489">Methyltransferase</keyword>
<dbReference type="PIRSF" id="PIRSF036428">
    <property type="entry name" value="CobL"/>
    <property type="match status" value="1"/>
</dbReference>
<dbReference type="InterPro" id="IPR014008">
    <property type="entry name" value="Cbl_synth_MTase_CbiT"/>
</dbReference>
<dbReference type="InterPro" id="IPR014777">
    <property type="entry name" value="4pyrrole_Mease_sub1"/>
</dbReference>
<evidence type="ECO:0000313" key="7">
    <source>
        <dbReference type="EMBL" id="TCP50793.1"/>
    </source>
</evidence>
<dbReference type="PANTHER" id="PTHR43182:SF1">
    <property type="entry name" value="COBALT-PRECORRIN-7 C(5)-METHYLTRANSFERASE"/>
    <property type="match status" value="1"/>
</dbReference>
<dbReference type="GO" id="GO:0008276">
    <property type="term" value="F:protein methyltransferase activity"/>
    <property type="evidence" value="ECO:0007669"/>
    <property type="project" value="InterPro"/>
</dbReference>
<dbReference type="RefSeq" id="WP_132878037.1">
    <property type="nucleotide sequence ID" value="NZ_SLXQ01000007.1"/>
</dbReference>
<evidence type="ECO:0000256" key="2">
    <source>
        <dbReference type="ARBA" id="ARBA00022573"/>
    </source>
</evidence>
<keyword evidence="8" id="KW-1185">Reference proteome</keyword>
<comment type="caution">
    <text evidence="7">The sequence shown here is derived from an EMBL/GenBank/DDBJ whole genome shotgun (WGS) entry which is preliminary data.</text>
</comment>
<dbReference type="OrthoDB" id="9787825at2"/>
<evidence type="ECO:0000256" key="3">
    <source>
        <dbReference type="ARBA" id="ARBA00022603"/>
    </source>
</evidence>